<comment type="caution">
    <text evidence="2">The sequence shown here is derived from an EMBL/GenBank/DDBJ whole genome shotgun (WGS) entry which is preliminary data.</text>
</comment>
<dbReference type="EMBL" id="JAAFGW010000077">
    <property type="protein sequence ID" value="NDP48057.1"/>
    <property type="molecule type" value="Genomic_DNA"/>
</dbReference>
<dbReference type="Proteomes" id="UP000483432">
    <property type="component" value="Unassembled WGS sequence"/>
</dbReference>
<gene>
    <name evidence="2" type="ORF">GZ085_06610</name>
</gene>
<proteinExistence type="predicted"/>
<protein>
    <submittedName>
        <fullName evidence="2">Uncharacterized protein</fullName>
    </submittedName>
</protein>
<reference evidence="2 3" key="1">
    <citation type="submission" date="2019-09" db="EMBL/GenBank/DDBJ databases">
        <title>H2 Metabolism Revealed by Metagenomic Analysis in Subglacial Sediment of East Antarctica.</title>
        <authorList>
            <person name="Yang Z."/>
            <person name="Zhang Y."/>
            <person name="Lv Y."/>
            <person name="Yan W."/>
            <person name="Xiao X."/>
            <person name="Sun B."/>
            <person name="Ma H."/>
        </authorList>
    </citation>
    <scope>NUCLEOTIDE SEQUENCE [LARGE SCALE GENOMIC DNA]</scope>
    <source>
        <strain evidence="2">Bin2_2</strain>
    </source>
</reference>
<evidence type="ECO:0000313" key="2">
    <source>
        <dbReference type="EMBL" id="NDP48057.1"/>
    </source>
</evidence>
<name>A0A7C9JWR1_9PROT</name>
<evidence type="ECO:0000256" key="1">
    <source>
        <dbReference type="SAM" id="Phobius"/>
    </source>
</evidence>
<evidence type="ECO:0000313" key="3">
    <source>
        <dbReference type="Proteomes" id="UP000483432"/>
    </source>
</evidence>
<feature type="transmembrane region" description="Helical" evidence="1">
    <location>
        <begin position="12"/>
        <end position="31"/>
    </location>
</feature>
<sequence length="184" mass="19589">MSYFTQTPITCSVYVLLLVTSLLGGCGEFAYKRGASSSDLEAAKKACREQEPDAAAVKKCLADHGWVVQNLGQLESMDADPVVEASVIPSDRRIENAAAPSPVKPGVEDPVPAASVKRSPALLDTFQVSSWWKAGSGAENLKADTEACVARLGEPHQPSSQTQTATRGLLLCMKERGWSGLRAK</sequence>
<dbReference type="AlphaFoldDB" id="A0A7C9JWR1"/>
<accession>A0A7C9JWR1</accession>
<keyword evidence="1" id="KW-1133">Transmembrane helix</keyword>
<keyword evidence="1" id="KW-0812">Transmembrane</keyword>
<organism evidence="2 3">
    <name type="scientific">Sulfuriferula multivorans</name>
    <dbReference type="NCBI Taxonomy" id="1559896"/>
    <lineage>
        <taxon>Bacteria</taxon>
        <taxon>Pseudomonadati</taxon>
        <taxon>Pseudomonadota</taxon>
        <taxon>Betaproteobacteria</taxon>
        <taxon>Nitrosomonadales</taxon>
        <taxon>Sulfuricellaceae</taxon>
        <taxon>Sulfuriferula</taxon>
    </lineage>
</organism>
<keyword evidence="1" id="KW-0472">Membrane</keyword>